<reference evidence="8" key="1">
    <citation type="submission" date="2022-12" db="EMBL/GenBank/DDBJ databases">
        <title>Draft genome assemblies for two species of Escallonia (Escalloniales).</title>
        <authorList>
            <person name="Chanderbali A."/>
            <person name="Dervinis C."/>
            <person name="Anghel I."/>
            <person name="Soltis D."/>
            <person name="Soltis P."/>
            <person name="Zapata F."/>
        </authorList>
    </citation>
    <scope>NUCLEOTIDE SEQUENCE</scope>
    <source>
        <strain evidence="8">UCBG64.0493</strain>
        <tissue evidence="8">Leaf</tissue>
    </source>
</reference>
<evidence type="ECO:0000256" key="7">
    <source>
        <dbReference type="SAM" id="MobiDB-lite"/>
    </source>
</evidence>
<evidence type="ECO:0000313" key="8">
    <source>
        <dbReference type="EMBL" id="KAK3041184.1"/>
    </source>
</evidence>
<comment type="subcellular location">
    <subcellularLocation>
        <location evidence="1">Nucleus</location>
    </subcellularLocation>
</comment>
<feature type="repeat" description="TPR" evidence="6">
    <location>
        <begin position="575"/>
        <end position="608"/>
    </location>
</feature>
<feature type="repeat" description="TPR" evidence="6">
    <location>
        <begin position="541"/>
        <end position="574"/>
    </location>
</feature>
<dbReference type="EMBL" id="JAVXUP010000040">
    <property type="protein sequence ID" value="KAK3041184.1"/>
    <property type="molecule type" value="Genomic_DNA"/>
</dbReference>
<dbReference type="AlphaFoldDB" id="A0AA88X7W0"/>
<dbReference type="PANTHER" id="PTHR12558:SF13">
    <property type="entry name" value="CELL DIVISION CYCLE PROTEIN 27 HOMOLOG"/>
    <property type="match status" value="1"/>
</dbReference>
<proteinExistence type="inferred from homology"/>
<evidence type="ECO:0008006" key="10">
    <source>
        <dbReference type="Google" id="ProtNLM"/>
    </source>
</evidence>
<dbReference type="GO" id="GO:0031145">
    <property type="term" value="P:anaphase-promoting complex-dependent catabolic process"/>
    <property type="evidence" value="ECO:0007669"/>
    <property type="project" value="TreeGrafter"/>
</dbReference>
<organism evidence="8 9">
    <name type="scientific">Escallonia herrerae</name>
    <dbReference type="NCBI Taxonomy" id="1293975"/>
    <lineage>
        <taxon>Eukaryota</taxon>
        <taxon>Viridiplantae</taxon>
        <taxon>Streptophyta</taxon>
        <taxon>Embryophyta</taxon>
        <taxon>Tracheophyta</taxon>
        <taxon>Spermatophyta</taxon>
        <taxon>Magnoliopsida</taxon>
        <taxon>eudicotyledons</taxon>
        <taxon>Gunneridae</taxon>
        <taxon>Pentapetalae</taxon>
        <taxon>asterids</taxon>
        <taxon>campanulids</taxon>
        <taxon>Escalloniales</taxon>
        <taxon>Escalloniaceae</taxon>
        <taxon>Escallonia</taxon>
    </lineage>
</organism>
<dbReference type="PROSITE" id="PS50005">
    <property type="entry name" value="TPR"/>
    <property type="match status" value="5"/>
</dbReference>
<feature type="repeat" description="TPR" evidence="6">
    <location>
        <begin position="677"/>
        <end position="710"/>
    </location>
</feature>
<dbReference type="Pfam" id="PF13432">
    <property type="entry name" value="TPR_16"/>
    <property type="match status" value="1"/>
</dbReference>
<dbReference type="InterPro" id="IPR011990">
    <property type="entry name" value="TPR-like_helical_dom_sf"/>
</dbReference>
<dbReference type="Gene3D" id="1.25.40.10">
    <property type="entry name" value="Tetratricopeptide repeat domain"/>
    <property type="match status" value="4"/>
</dbReference>
<dbReference type="Pfam" id="PF00515">
    <property type="entry name" value="TPR_1"/>
    <property type="match status" value="1"/>
</dbReference>
<evidence type="ECO:0000256" key="2">
    <source>
        <dbReference type="ARBA" id="ARBA00022737"/>
    </source>
</evidence>
<keyword evidence="9" id="KW-1185">Reference proteome</keyword>
<keyword evidence="4" id="KW-0539">Nucleus</keyword>
<dbReference type="Proteomes" id="UP001188597">
    <property type="component" value="Unassembled WGS sequence"/>
</dbReference>
<dbReference type="SUPFAM" id="SSF48452">
    <property type="entry name" value="TPR-like"/>
    <property type="match status" value="2"/>
</dbReference>
<dbReference type="GO" id="GO:0005680">
    <property type="term" value="C:anaphase-promoting complex"/>
    <property type="evidence" value="ECO:0007669"/>
    <property type="project" value="TreeGrafter"/>
</dbReference>
<evidence type="ECO:0000256" key="4">
    <source>
        <dbReference type="ARBA" id="ARBA00023242"/>
    </source>
</evidence>
<accession>A0AA88X7W0</accession>
<dbReference type="GO" id="GO:0007091">
    <property type="term" value="P:metaphase/anaphase transition of mitotic cell cycle"/>
    <property type="evidence" value="ECO:0007669"/>
    <property type="project" value="TreeGrafter"/>
</dbReference>
<dbReference type="Pfam" id="PF12895">
    <property type="entry name" value="ANAPC3"/>
    <property type="match status" value="1"/>
</dbReference>
<dbReference type="GO" id="GO:0016567">
    <property type="term" value="P:protein ubiquitination"/>
    <property type="evidence" value="ECO:0007669"/>
    <property type="project" value="TreeGrafter"/>
</dbReference>
<dbReference type="FunFam" id="1.25.40.10:FF:000018">
    <property type="entry name" value="Cell division cycle protein 27 homolog B"/>
    <property type="match status" value="1"/>
</dbReference>
<dbReference type="PANTHER" id="PTHR12558">
    <property type="entry name" value="CELL DIVISION CYCLE 16,23,27"/>
    <property type="match status" value="1"/>
</dbReference>
<evidence type="ECO:0000256" key="3">
    <source>
        <dbReference type="ARBA" id="ARBA00022803"/>
    </source>
</evidence>
<name>A0AA88X7W0_9ASTE</name>
<feature type="repeat" description="TPR" evidence="6">
    <location>
        <begin position="101"/>
        <end position="134"/>
    </location>
</feature>
<gene>
    <name evidence="8" type="ORF">RJ639_028663</name>
</gene>
<keyword evidence="2" id="KW-0677">Repeat</keyword>
<dbReference type="GO" id="GO:0005737">
    <property type="term" value="C:cytoplasm"/>
    <property type="evidence" value="ECO:0007669"/>
    <property type="project" value="TreeGrafter"/>
</dbReference>
<comment type="similarity">
    <text evidence="5">Belongs to the APC3/CDC27 family.</text>
</comment>
<comment type="caution">
    <text evidence="8">The sequence shown here is derived from an EMBL/GenBank/DDBJ whole genome shotgun (WGS) entry which is preliminary data.</text>
</comment>
<evidence type="ECO:0000256" key="1">
    <source>
        <dbReference type="ARBA" id="ARBA00004123"/>
    </source>
</evidence>
<evidence type="ECO:0000256" key="5">
    <source>
        <dbReference type="ARBA" id="ARBA00038210"/>
    </source>
</evidence>
<feature type="region of interest" description="Disordered" evidence="7">
    <location>
        <begin position="231"/>
        <end position="253"/>
    </location>
</feature>
<sequence length="854" mass="94089">MEAILIECVQNSLRHLLHRNAVFMCERLCAEFPSETNLQLLAACYLQSNQAYAAYHILKGTQMAQSRYLFALSCFQMDLLHEAETALCPANGPSAEVPNGAAGHYLLGLIYRYTDRRKSAVHHFNQALSVDPLFWVAYEELCILGAAEEATAVFGEAASLCIQKLYLHHGLASQSLHASSDDNASTTTKNFGLEDISPRQLRHMHGNNFKDSTELPSMSAVAPPPVCRNVQPNGPNPNAVSADGSPRSTVNSTIQAPRRKFVDEGKLRKISGRLFSDSGPRRSTRHAAEAAVHLNSTTTTAGNGTGHSSNHLGGSKLSSAAFRSVTVRKGQSWSNENFDEGTRPEACYEARSNMMSISGSSPTGDTRSFEREGETTTSGSRILGGASEILALLRTLGEGYRLSCMYKSQDALDVYLKLPHKHYNTGWVLSQVTTSAHTLCFILQVGKAHFELVDYLEAERAFSLARLVSPCSLEGMDIYSTVLYHVKEDMKLSYLAQELIATDRLAPQSWCAMGNCYSLQKDHESALKNFQRAVHLNSRSAYAHTLCGHEYVALEDYENGIKSYQNALRVDARHYNAWYGLGMIYLRQEKFEFSEHHFRKAFQINPCSSVIMSYLGTALHALKRSVEALVIMEKSISADKKNPFPRYQKANILVSMGNIDGALEVLEELKEYAPRESSVYALMGKIYKRRNMYDKAMLHFGLALDLKPSAADVATIKVILLTTCFLVSGTGYFELYSRGSASGLLLPLKSCMYQTKQKTPCENVILGARLSRTNGLGRVDVIETGVEPNISIDNGIAKAHVTWANGNQFLLSPVHNLVAAVDWSLEASTVTHGARLARDAFDGKAGGQGREPLV</sequence>
<evidence type="ECO:0000256" key="6">
    <source>
        <dbReference type="PROSITE-ProRule" id="PRU00339"/>
    </source>
</evidence>
<dbReference type="InterPro" id="IPR019734">
    <property type="entry name" value="TPR_rpt"/>
</dbReference>
<feature type="repeat" description="TPR" evidence="6">
    <location>
        <begin position="507"/>
        <end position="540"/>
    </location>
</feature>
<dbReference type="GO" id="GO:0051301">
    <property type="term" value="P:cell division"/>
    <property type="evidence" value="ECO:0007669"/>
    <property type="project" value="TreeGrafter"/>
</dbReference>
<feature type="region of interest" description="Disordered" evidence="7">
    <location>
        <begin position="356"/>
        <end position="380"/>
    </location>
</feature>
<dbReference type="Pfam" id="PF14559">
    <property type="entry name" value="TPR_19"/>
    <property type="match status" value="1"/>
</dbReference>
<protein>
    <recommendedName>
        <fullName evidence="10">Cdc27B</fullName>
    </recommendedName>
</protein>
<evidence type="ECO:0000313" key="9">
    <source>
        <dbReference type="Proteomes" id="UP001188597"/>
    </source>
</evidence>
<dbReference type="Pfam" id="PF13181">
    <property type="entry name" value="TPR_8"/>
    <property type="match status" value="1"/>
</dbReference>
<keyword evidence="3 6" id="KW-0802">TPR repeat</keyword>
<dbReference type="SMART" id="SM00028">
    <property type="entry name" value="TPR"/>
    <property type="match status" value="7"/>
</dbReference>
<feature type="compositionally biased region" description="Polar residues" evidence="7">
    <location>
        <begin position="356"/>
        <end position="366"/>
    </location>
</feature>